<feature type="coiled-coil region" evidence="1">
    <location>
        <begin position="38"/>
        <end position="86"/>
    </location>
</feature>
<reference evidence="2 3" key="1">
    <citation type="submission" date="2024-02" db="EMBL/GenBank/DDBJ databases">
        <authorList>
            <person name="Vignale AGUSTIN F."/>
            <person name="Sosa J E."/>
            <person name="Modenutti C."/>
        </authorList>
    </citation>
    <scope>NUCLEOTIDE SEQUENCE [LARGE SCALE GENOMIC DNA]</scope>
</reference>
<sequence length="137" mass="16017">MEEEATPITEDQRFEAMLGLKKSGYIRGLGAGPKPTTSTDGQRIRAQLEKENEELKRQDETNRMRWESLERENSELTLRLESLASNMHVEIQTQVHVVLQTQLTTFFRHMKESGQIFISLHCDRVRSLKLEKFYFMG</sequence>
<name>A0ABC8S8H4_9AQUA</name>
<dbReference type="Proteomes" id="UP001642360">
    <property type="component" value="Unassembled WGS sequence"/>
</dbReference>
<dbReference type="AlphaFoldDB" id="A0ABC8S8H4"/>
<proteinExistence type="predicted"/>
<evidence type="ECO:0000313" key="3">
    <source>
        <dbReference type="Proteomes" id="UP001642360"/>
    </source>
</evidence>
<organism evidence="2 3">
    <name type="scientific">Ilex paraguariensis</name>
    <name type="common">yerba mate</name>
    <dbReference type="NCBI Taxonomy" id="185542"/>
    <lineage>
        <taxon>Eukaryota</taxon>
        <taxon>Viridiplantae</taxon>
        <taxon>Streptophyta</taxon>
        <taxon>Embryophyta</taxon>
        <taxon>Tracheophyta</taxon>
        <taxon>Spermatophyta</taxon>
        <taxon>Magnoliopsida</taxon>
        <taxon>eudicotyledons</taxon>
        <taxon>Gunneridae</taxon>
        <taxon>Pentapetalae</taxon>
        <taxon>asterids</taxon>
        <taxon>campanulids</taxon>
        <taxon>Aquifoliales</taxon>
        <taxon>Aquifoliaceae</taxon>
        <taxon>Ilex</taxon>
    </lineage>
</organism>
<dbReference type="EMBL" id="CAUOFW020002147">
    <property type="protein sequence ID" value="CAK9151494.1"/>
    <property type="molecule type" value="Genomic_DNA"/>
</dbReference>
<keyword evidence="1" id="KW-0175">Coiled coil</keyword>
<evidence type="ECO:0000256" key="1">
    <source>
        <dbReference type="SAM" id="Coils"/>
    </source>
</evidence>
<evidence type="ECO:0000313" key="2">
    <source>
        <dbReference type="EMBL" id="CAK9151494.1"/>
    </source>
</evidence>
<protein>
    <submittedName>
        <fullName evidence="2">Uncharacterized protein</fullName>
    </submittedName>
</protein>
<comment type="caution">
    <text evidence="2">The sequence shown here is derived from an EMBL/GenBank/DDBJ whole genome shotgun (WGS) entry which is preliminary data.</text>
</comment>
<gene>
    <name evidence="2" type="ORF">ILEXP_LOCUS19665</name>
</gene>
<accession>A0ABC8S8H4</accession>
<keyword evidence="3" id="KW-1185">Reference proteome</keyword>